<sequence length="106" mass="11913">MTCFKVSKEWMEKNVLTNPAVTVALDAKARRIAPIVQRIALKEGDREYAESVRIHSGRRPGVKSPTHIARPYARVIIGDEHATEKEYGSKHYPKKGFLRRAVAEAG</sequence>
<name>A0ABM7EV66_9BIFI</name>
<evidence type="ECO:0000313" key="1">
    <source>
        <dbReference type="EMBL" id="BAR01810.1"/>
    </source>
</evidence>
<protein>
    <recommendedName>
        <fullName evidence="3">50S ribosomal protein L22</fullName>
    </recommendedName>
</protein>
<accession>A0ABM7EV66</accession>
<gene>
    <name evidence="1" type="ORF">BBCT_0842</name>
</gene>
<dbReference type="Proteomes" id="UP000035061">
    <property type="component" value="Chromosome"/>
</dbReference>
<reference evidence="1 2" key="1">
    <citation type="submission" date="2012-02" db="EMBL/GenBank/DDBJ databases">
        <title>Complete genome sequence of Bifidobacterium catenulatum JCM 1194.</title>
        <authorList>
            <person name="Toh H."/>
            <person name="Oshima K."/>
            <person name="Morita H."/>
            <person name="Hattori M."/>
        </authorList>
    </citation>
    <scope>NUCLEOTIDE SEQUENCE [LARGE SCALE GENOMIC DNA]</scope>
    <source>
        <strain evidence="1 2">JCM 1194</strain>
    </source>
</reference>
<dbReference type="GeneID" id="45582749"/>
<dbReference type="EMBL" id="AP012325">
    <property type="protein sequence ID" value="BAR01810.1"/>
    <property type="molecule type" value="Genomic_DNA"/>
</dbReference>
<evidence type="ECO:0008006" key="3">
    <source>
        <dbReference type="Google" id="ProtNLM"/>
    </source>
</evidence>
<keyword evidence="2" id="KW-1185">Reference proteome</keyword>
<dbReference type="RefSeq" id="WP_003834969.1">
    <property type="nucleotide sequence ID" value="NZ_AP012325.1"/>
</dbReference>
<evidence type="ECO:0000313" key="2">
    <source>
        <dbReference type="Proteomes" id="UP000035061"/>
    </source>
</evidence>
<proteinExistence type="predicted"/>
<organism evidence="1 2">
    <name type="scientific">Bifidobacterium catenulatum DSM 16992 = JCM 1194 = LMG 11043</name>
    <dbReference type="NCBI Taxonomy" id="566552"/>
    <lineage>
        <taxon>Bacteria</taxon>
        <taxon>Bacillati</taxon>
        <taxon>Actinomycetota</taxon>
        <taxon>Actinomycetes</taxon>
        <taxon>Bifidobacteriales</taxon>
        <taxon>Bifidobacteriaceae</taxon>
        <taxon>Bifidobacterium</taxon>
    </lineage>
</organism>